<dbReference type="EMBL" id="KR029589">
    <property type="protein sequence ID" value="AKH47201.1"/>
    <property type="molecule type" value="Genomic_DNA"/>
</dbReference>
<reference evidence="1" key="2">
    <citation type="submission" date="2015-03" db="EMBL/GenBank/DDBJ databases">
        <authorList>
            <person name="Chow C.-E.T."/>
            <person name="Winget D.M."/>
            <person name="White R.A.III."/>
            <person name="Hallam S.J."/>
            <person name="Suttle C.A."/>
        </authorList>
    </citation>
    <scope>NUCLEOTIDE SEQUENCE</scope>
    <source>
        <strain evidence="1">Anoxic2_5</strain>
    </source>
</reference>
<organism evidence="1">
    <name type="scientific">uncultured marine virus</name>
    <dbReference type="NCBI Taxonomy" id="186617"/>
    <lineage>
        <taxon>Viruses</taxon>
        <taxon>environmental samples</taxon>
    </lineage>
</organism>
<name>A0A0F7L848_9VIRU</name>
<reference evidence="1" key="1">
    <citation type="journal article" date="2015" name="Front. Microbiol.">
        <title>Combining genomic sequencing methods to explore viral diversity and reveal potential virus-host interactions.</title>
        <authorList>
            <person name="Chow C.E."/>
            <person name="Winget D.M."/>
            <person name="White R.A.III."/>
            <person name="Hallam S.J."/>
            <person name="Suttle C.A."/>
        </authorList>
    </citation>
    <scope>NUCLEOTIDE SEQUENCE</scope>
    <source>
        <strain evidence="1">Anoxic2_5</strain>
    </source>
</reference>
<sequence length="52" mass="5328">MTSPHGLNSPARPTTTQAVRGVATAGRCAFRLPMASQTPGWMLAASCPLTSA</sequence>
<evidence type="ECO:0000313" key="1">
    <source>
        <dbReference type="EMBL" id="AKH47201.1"/>
    </source>
</evidence>
<protein>
    <submittedName>
        <fullName evidence="1">Uncharacterized protein</fullName>
    </submittedName>
</protein>
<proteinExistence type="predicted"/>
<accession>A0A0F7L848</accession>